<dbReference type="Proteomes" id="UP000317624">
    <property type="component" value="Unassembled WGS sequence"/>
</dbReference>
<dbReference type="InterPro" id="IPR005184">
    <property type="entry name" value="DUF306_Meta_HslJ"/>
</dbReference>
<dbReference type="InterPro" id="IPR038670">
    <property type="entry name" value="HslJ-like_sf"/>
</dbReference>
<keyword evidence="4" id="KW-1185">Reference proteome</keyword>
<dbReference type="OrthoDB" id="4990393at2"/>
<dbReference type="EMBL" id="VMRJ01000001">
    <property type="protein sequence ID" value="TVT43704.1"/>
    <property type="molecule type" value="Genomic_DNA"/>
</dbReference>
<sequence length="158" mass="16927">MLRFAATLVTGFGLFCLGCQTSNTVTTSTPTTTARPPAPGAALFETRWVLRQVGNQSVTVPEGGQEPYLLLRRDGKAEGQGSCNRFRSTAATDSVSHLVFTPLLSTRMACPALPTEQAFTQALAAAHSFRISGDTLRLYAPTEPDATPLARLEAVYLH</sequence>
<organism evidence="3 4">
    <name type="scientific">Hymenobacter setariae</name>
    <dbReference type="NCBI Taxonomy" id="2594794"/>
    <lineage>
        <taxon>Bacteria</taxon>
        <taxon>Pseudomonadati</taxon>
        <taxon>Bacteroidota</taxon>
        <taxon>Cytophagia</taxon>
        <taxon>Cytophagales</taxon>
        <taxon>Hymenobacteraceae</taxon>
        <taxon>Hymenobacter</taxon>
    </lineage>
</organism>
<feature type="chain" id="PRO_5035325923" evidence="1">
    <location>
        <begin position="22"/>
        <end position="158"/>
    </location>
</feature>
<accession>A0A558C4K4</accession>
<dbReference type="Gene3D" id="2.40.128.270">
    <property type="match status" value="1"/>
</dbReference>
<feature type="domain" description="DUF306" evidence="2">
    <location>
        <begin position="41"/>
        <end position="139"/>
    </location>
</feature>
<dbReference type="PANTHER" id="PTHR35535:SF1">
    <property type="entry name" value="HEAT SHOCK PROTEIN HSLJ"/>
    <property type="match status" value="1"/>
</dbReference>
<evidence type="ECO:0000259" key="2">
    <source>
        <dbReference type="Pfam" id="PF03724"/>
    </source>
</evidence>
<feature type="signal peptide" evidence="1">
    <location>
        <begin position="1"/>
        <end position="21"/>
    </location>
</feature>
<name>A0A558C4K4_9BACT</name>
<gene>
    <name evidence="3" type="ORF">FNT36_06360</name>
</gene>
<evidence type="ECO:0000256" key="1">
    <source>
        <dbReference type="SAM" id="SignalP"/>
    </source>
</evidence>
<dbReference type="PANTHER" id="PTHR35535">
    <property type="entry name" value="HEAT SHOCK PROTEIN HSLJ"/>
    <property type="match status" value="1"/>
</dbReference>
<proteinExistence type="predicted"/>
<comment type="caution">
    <text evidence="3">The sequence shown here is derived from an EMBL/GenBank/DDBJ whole genome shotgun (WGS) entry which is preliminary data.</text>
</comment>
<protein>
    <submittedName>
        <fullName evidence="3">META domain-containing protein</fullName>
    </submittedName>
</protein>
<dbReference type="InterPro" id="IPR053147">
    <property type="entry name" value="Hsp_HslJ-like"/>
</dbReference>
<keyword evidence="1" id="KW-0732">Signal</keyword>
<dbReference type="AlphaFoldDB" id="A0A558C4K4"/>
<reference evidence="3 4" key="1">
    <citation type="submission" date="2019-07" db="EMBL/GenBank/DDBJ databases">
        <title>Hymenobacter sp. straun FUR1 Genome sequencing and assembly.</title>
        <authorList>
            <person name="Chhetri G."/>
        </authorList>
    </citation>
    <scope>NUCLEOTIDE SEQUENCE [LARGE SCALE GENOMIC DNA]</scope>
    <source>
        <strain evidence="3 4">Fur1</strain>
    </source>
</reference>
<evidence type="ECO:0000313" key="3">
    <source>
        <dbReference type="EMBL" id="TVT43704.1"/>
    </source>
</evidence>
<dbReference type="Pfam" id="PF03724">
    <property type="entry name" value="META"/>
    <property type="match status" value="1"/>
</dbReference>
<evidence type="ECO:0000313" key="4">
    <source>
        <dbReference type="Proteomes" id="UP000317624"/>
    </source>
</evidence>